<accession>A0ACC2URC4</accession>
<proteinExistence type="predicted"/>
<reference evidence="1" key="1">
    <citation type="submission" date="2022-04" db="EMBL/GenBank/DDBJ databases">
        <title>Genome of the entomopathogenic fungus Entomophthora muscae.</title>
        <authorList>
            <person name="Elya C."/>
            <person name="Lovett B.R."/>
            <person name="Lee E."/>
            <person name="Macias A.M."/>
            <person name="Hajek A.E."/>
            <person name="De Bivort B.L."/>
            <person name="Kasson M.T."/>
            <person name="De Fine Licht H.H."/>
            <person name="Stajich J.E."/>
        </authorList>
    </citation>
    <scope>NUCLEOTIDE SEQUENCE</scope>
    <source>
        <strain evidence="1">Berkeley</strain>
    </source>
</reference>
<comment type="caution">
    <text evidence="1">The sequence shown here is derived from an EMBL/GenBank/DDBJ whole genome shotgun (WGS) entry which is preliminary data.</text>
</comment>
<name>A0ACC2URC4_9FUNG</name>
<sequence>MWQGSAYMRLTKWFLNSSKISHRNLRSQLLPSSSISLVHSGQHSLLKANLSSDRKFSSNVRANLTEPSLSANAECKVEPSLEDRLMALEDFPPSRIRNFSIIAHIDHGKSTLADRLLELTGTINSRTVNKQVLDKLQVERERGITVKAQTVSMVYRHTDGHLYLLNLIDTPGHVDFSYEVSRSLAACQGGLLVVDACQGVQAQTVANFYLAFTQGLTILPIVNKVDLPAARPAEIANQIQALFELDSDDVIPISAKTGLNVQALLPRIVESIPPPQGDPTGPFRALLFDSWYDTYLGAICLVAVVDGQLQKGDRIVAMHSETRYEVLDLGVLHPNKVSHPALYCGQVGYLVLGMKTAAEAKVGDTFYRVTKNQTIPKALPGFAPAKPMVFAGVFPISASEFTQLEEAIGRLTLNDASVSVQRETSLALGQGWRLGFLGTLHLDVFKQRLEEEHSSSIIVTSPTVPFKVQFLPNTKLPEIIVRTPSDFPDPAEYHNKVQAFLEPIVKATIIFPAEFMGPILELCMNYRGDTPDTTFLDSSRVMLRVNLPLAEIVTDFYDQLKSKSSGYASFDYEETGYAESDLVKMSVLLNSHPVDVLTQVLHRSRVAKAGRNLVARLKDVIDRQLFEVTIQAAINKKIVARDTIPAMRKNVTAKCYGGDVSRKMKLLAKQKEGKKKLKMIGNIQVPHEAFLSVMKASDD</sequence>
<protein>
    <submittedName>
        <fullName evidence="1">Translation factor guf1 mitochondrial</fullName>
    </submittedName>
</protein>
<dbReference type="EMBL" id="QTSX02000055">
    <property type="protein sequence ID" value="KAJ9089286.1"/>
    <property type="molecule type" value="Genomic_DNA"/>
</dbReference>
<organism evidence="1 2">
    <name type="scientific">Entomophthora muscae</name>
    <dbReference type="NCBI Taxonomy" id="34485"/>
    <lineage>
        <taxon>Eukaryota</taxon>
        <taxon>Fungi</taxon>
        <taxon>Fungi incertae sedis</taxon>
        <taxon>Zoopagomycota</taxon>
        <taxon>Entomophthoromycotina</taxon>
        <taxon>Entomophthoromycetes</taxon>
        <taxon>Entomophthorales</taxon>
        <taxon>Entomophthoraceae</taxon>
        <taxon>Entomophthora</taxon>
    </lineage>
</organism>
<gene>
    <name evidence="1" type="primary">GUF1_1</name>
    <name evidence="1" type="ORF">DSO57_1014421</name>
</gene>
<evidence type="ECO:0000313" key="1">
    <source>
        <dbReference type="EMBL" id="KAJ9089286.1"/>
    </source>
</evidence>
<keyword evidence="2" id="KW-1185">Reference proteome</keyword>
<dbReference type="Proteomes" id="UP001165960">
    <property type="component" value="Unassembled WGS sequence"/>
</dbReference>
<evidence type="ECO:0000313" key="2">
    <source>
        <dbReference type="Proteomes" id="UP001165960"/>
    </source>
</evidence>